<name>A0ABW2U047_9BACT</name>
<evidence type="ECO:0000313" key="1">
    <source>
        <dbReference type="EMBL" id="MFC7666737.1"/>
    </source>
</evidence>
<dbReference type="InterPro" id="IPR025345">
    <property type="entry name" value="DUF4249"/>
</dbReference>
<accession>A0ABW2U047</accession>
<organism evidence="1 2">
    <name type="scientific">Hymenobacter humi</name>
    <dbReference type="NCBI Taxonomy" id="1411620"/>
    <lineage>
        <taxon>Bacteria</taxon>
        <taxon>Pseudomonadati</taxon>
        <taxon>Bacteroidota</taxon>
        <taxon>Cytophagia</taxon>
        <taxon>Cytophagales</taxon>
        <taxon>Hymenobacteraceae</taxon>
        <taxon>Hymenobacter</taxon>
    </lineage>
</organism>
<evidence type="ECO:0000313" key="2">
    <source>
        <dbReference type="Proteomes" id="UP001596513"/>
    </source>
</evidence>
<dbReference type="EMBL" id="JBHTEK010000001">
    <property type="protein sequence ID" value="MFC7666737.1"/>
    <property type="molecule type" value="Genomic_DNA"/>
</dbReference>
<protein>
    <submittedName>
        <fullName evidence="1">DUF4249 domain-containing protein</fullName>
    </submittedName>
</protein>
<keyword evidence="2" id="KW-1185">Reference proteome</keyword>
<sequence length="316" mass="35273">MPASPFSARRALLCCLALLFGCTDPYLPEAITAPKSFLVVDGFINSQGMTTIKLTRTYAIGSRAAAPMETKATAYIEDEAGTRFLLREAPVGTYTSAFLTLNPGRKYRLHLNTLAGKEYASAFVPVKTTPPIDQLNWRQEKSELNFYLNAHDATNATQYYRWETDETWEINPVYRPTVEYVGGKMRDIVVPYPTLCYGTVHSSAVQIDKTTALSQDVVSNFRVKQLPANSERFYSRYSILVQQHALTKEEYGYWELLRKNTESIGSLFDPQPAQLTGNVRCLNSDSEIALGFIGAHSLSEKGFSSGGRSCPALWRS</sequence>
<proteinExistence type="predicted"/>
<dbReference type="Pfam" id="PF14054">
    <property type="entry name" value="DUF4249"/>
    <property type="match status" value="1"/>
</dbReference>
<dbReference type="Proteomes" id="UP001596513">
    <property type="component" value="Unassembled WGS sequence"/>
</dbReference>
<gene>
    <name evidence="1" type="ORF">ACFQT0_04370</name>
</gene>
<dbReference type="RefSeq" id="WP_380200689.1">
    <property type="nucleotide sequence ID" value="NZ_JBHTEK010000001.1"/>
</dbReference>
<reference evidence="2" key="1">
    <citation type="journal article" date="2019" name="Int. J. Syst. Evol. Microbiol.">
        <title>The Global Catalogue of Microorganisms (GCM) 10K type strain sequencing project: providing services to taxonomists for standard genome sequencing and annotation.</title>
        <authorList>
            <consortium name="The Broad Institute Genomics Platform"/>
            <consortium name="The Broad Institute Genome Sequencing Center for Infectious Disease"/>
            <person name="Wu L."/>
            <person name="Ma J."/>
        </authorList>
    </citation>
    <scope>NUCLEOTIDE SEQUENCE [LARGE SCALE GENOMIC DNA]</scope>
    <source>
        <strain evidence="2">JCM 19635</strain>
    </source>
</reference>
<comment type="caution">
    <text evidence="1">The sequence shown here is derived from an EMBL/GenBank/DDBJ whole genome shotgun (WGS) entry which is preliminary data.</text>
</comment>